<gene>
    <name evidence="2" type="ORF">FD31_GL002565</name>
</gene>
<evidence type="ECO:0000313" key="3">
    <source>
        <dbReference type="Proteomes" id="UP000051302"/>
    </source>
</evidence>
<evidence type="ECO:0000256" key="1">
    <source>
        <dbReference type="SAM" id="Phobius"/>
    </source>
</evidence>
<organism evidence="2 3">
    <name type="scientific">Companilactobacillus nantensis DSM 16982</name>
    <dbReference type="NCBI Taxonomy" id="1423774"/>
    <lineage>
        <taxon>Bacteria</taxon>
        <taxon>Bacillati</taxon>
        <taxon>Bacillota</taxon>
        <taxon>Bacilli</taxon>
        <taxon>Lactobacillales</taxon>
        <taxon>Lactobacillaceae</taxon>
        <taxon>Companilactobacillus</taxon>
    </lineage>
</organism>
<feature type="transmembrane region" description="Helical" evidence="1">
    <location>
        <begin position="34"/>
        <end position="57"/>
    </location>
</feature>
<protein>
    <submittedName>
        <fullName evidence="2">Uncharacterized protein</fullName>
    </submittedName>
</protein>
<keyword evidence="3" id="KW-1185">Reference proteome</keyword>
<comment type="caution">
    <text evidence="2">The sequence shown here is derived from an EMBL/GenBank/DDBJ whole genome shotgun (WGS) entry which is preliminary data.</text>
</comment>
<keyword evidence="1" id="KW-0472">Membrane</keyword>
<dbReference type="EMBL" id="AZFV01000008">
    <property type="protein sequence ID" value="KRM17580.1"/>
    <property type="molecule type" value="Genomic_DNA"/>
</dbReference>
<dbReference type="AlphaFoldDB" id="A0A0R1WT25"/>
<dbReference type="Proteomes" id="UP000051302">
    <property type="component" value="Unassembled WGS sequence"/>
</dbReference>
<keyword evidence="1" id="KW-1133">Transmembrane helix</keyword>
<proteinExistence type="predicted"/>
<dbReference type="RefSeq" id="WP_057891645.1">
    <property type="nucleotide sequence ID" value="NZ_AZFV01000008.1"/>
</dbReference>
<reference evidence="2 3" key="1">
    <citation type="journal article" date="2015" name="Genome Announc.">
        <title>Expanding the biotechnology potential of lactobacilli through comparative genomics of 213 strains and associated genera.</title>
        <authorList>
            <person name="Sun Z."/>
            <person name="Harris H.M."/>
            <person name="McCann A."/>
            <person name="Guo C."/>
            <person name="Argimon S."/>
            <person name="Zhang W."/>
            <person name="Yang X."/>
            <person name="Jeffery I.B."/>
            <person name="Cooney J.C."/>
            <person name="Kagawa T.F."/>
            <person name="Liu W."/>
            <person name="Song Y."/>
            <person name="Salvetti E."/>
            <person name="Wrobel A."/>
            <person name="Rasinkangas P."/>
            <person name="Parkhill J."/>
            <person name="Rea M.C."/>
            <person name="O'Sullivan O."/>
            <person name="Ritari J."/>
            <person name="Douillard F.P."/>
            <person name="Paul Ross R."/>
            <person name="Yang R."/>
            <person name="Briner A.E."/>
            <person name="Felis G.E."/>
            <person name="de Vos W.M."/>
            <person name="Barrangou R."/>
            <person name="Klaenhammer T.R."/>
            <person name="Caufield P.W."/>
            <person name="Cui Y."/>
            <person name="Zhang H."/>
            <person name="O'Toole P.W."/>
        </authorList>
    </citation>
    <scope>NUCLEOTIDE SEQUENCE [LARGE SCALE GENOMIC DNA]</scope>
    <source>
        <strain evidence="2 3">DSM 16982</strain>
    </source>
</reference>
<feature type="transmembrane region" description="Helical" evidence="1">
    <location>
        <begin position="12"/>
        <end position="28"/>
    </location>
</feature>
<sequence length="63" mass="7128">MKFNSDFYKGKYFWIGILGLAFLADFPWNNVCTIQGILSLIMVVIGTVSLIGSMFNFSSYFNS</sequence>
<evidence type="ECO:0000313" key="2">
    <source>
        <dbReference type="EMBL" id="KRM17580.1"/>
    </source>
</evidence>
<dbReference type="STRING" id="1423774.FD31_GL002565"/>
<name>A0A0R1WT25_9LACO</name>
<dbReference type="PATRIC" id="fig|1423774.3.peg.2665"/>
<keyword evidence="1" id="KW-0812">Transmembrane</keyword>
<accession>A0A0R1WT25</accession>